<evidence type="ECO:0000256" key="10">
    <source>
        <dbReference type="SAM" id="MobiDB-lite"/>
    </source>
</evidence>
<dbReference type="SUPFAM" id="SSF53901">
    <property type="entry name" value="Thiolase-like"/>
    <property type="match status" value="2"/>
</dbReference>
<evidence type="ECO:0000256" key="1">
    <source>
        <dbReference type="ARBA" id="ARBA00001958"/>
    </source>
</evidence>
<keyword evidence="7" id="KW-0012">Acyltransferase</keyword>
<dbReference type="InterPro" id="IPR020617">
    <property type="entry name" value="Thiolase_C"/>
</dbReference>
<dbReference type="SMART" id="SM00066">
    <property type="entry name" value="GAL4"/>
    <property type="match status" value="1"/>
</dbReference>
<evidence type="ECO:0000256" key="2">
    <source>
        <dbReference type="ARBA" id="ARBA00004872"/>
    </source>
</evidence>
<proteinExistence type="inferred from homology"/>
<feature type="compositionally biased region" description="Polar residues" evidence="10">
    <location>
        <begin position="702"/>
        <end position="730"/>
    </location>
</feature>
<keyword evidence="4" id="KW-0808">Transferase</keyword>
<dbReference type="InterPro" id="IPR020615">
    <property type="entry name" value="Thiolase_acyl_enz_int_AS"/>
</dbReference>
<organism evidence="13 14">
    <name type="scientific">[Torrubiella] hemipterigena</name>
    <dbReference type="NCBI Taxonomy" id="1531966"/>
    <lineage>
        <taxon>Eukaryota</taxon>
        <taxon>Fungi</taxon>
        <taxon>Dikarya</taxon>
        <taxon>Ascomycota</taxon>
        <taxon>Pezizomycotina</taxon>
        <taxon>Sordariomycetes</taxon>
        <taxon>Hypocreomycetidae</taxon>
        <taxon>Hypocreales</taxon>
        <taxon>Clavicipitaceae</taxon>
        <taxon>Clavicipitaceae incertae sedis</taxon>
        <taxon>'Torrubiella' clade</taxon>
    </lineage>
</organism>
<sequence length="845" mass="92296">MTERLVNIGGHFAPTSKNRDALLQKSPDDIVITYLARTPLCKGHKGGFKDTTLDSIVTKFLTQIAQGIKISPELVEDICLGNVSESNAGYFIRAGAMAAGFPPTTTTHTLNRFCSSGLVAIQQIAGHISTGVIEIGIAMGAESMTVGGDLLKQPFSVDILGSNNANAVDCMQPMGQTSENVASDFGILREHQDRFAAESQNRALHAQKEGWFQDEIVPITTVRDGQTITLMEDECIRPSTYETLSRLKPVFTKWGDRSTAGNSSQVSDGAAAVLMMKRSKAEELGLPVLAKFCTMALAGLAPRIMGIGPTLAIPKLLQRVGISMDDVDVVEINEAFASMAVYCRDQLNIPWAKLNPRGGSIALGHPLACTGVRQVVTGLSECRRTGKKILLTSQMSRYMSSLYSRVALIFTGSGSNSSLNVLPSDCPAWTPEHLQRHILSHGNIRSFACQFCDTSFVRRDALLRHLRTCKDRISVSAEVPKLTKRKRGRKQSSCDTCSEMKRRCSRTMPCDNCVALNLVCSLIPGTTEETTDRNSNSPSQDLAIALPEDSISPIDMGVWQEDQNFEDLVLALDTDGTIAQEDSATTTIGAEHNDTTADDSYTEAISAISADSLSGMQILYNLFAIPTSLTQPQSVPMPHRFFFLERITAATGVARSFDCGNPNERRQIMFALSGTHPFVTAYRNATPQLLLEDNYVEPAEMESTSTVTSQTPPLLNQAAESTSPKPSFTSLDMEEDSMQQQHPLSLKSQEIVAGISSPSNTTTTQEKNLLETSAPAHELRCQLFFSPQSLERHLIAFWSLWYPNWPVFHRPSFRASQKPATLVAVMALMGAVLESDSVVYHEALY</sequence>
<dbReference type="InterPro" id="IPR002155">
    <property type="entry name" value="Thiolase"/>
</dbReference>
<keyword evidence="9" id="KW-0862">Zinc</keyword>
<dbReference type="InterPro" id="IPR050215">
    <property type="entry name" value="Thiolase-like_sf_Thiolase"/>
</dbReference>
<evidence type="ECO:0000259" key="12">
    <source>
        <dbReference type="PROSITE" id="PS50157"/>
    </source>
</evidence>
<dbReference type="Gene3D" id="3.40.47.10">
    <property type="match status" value="2"/>
</dbReference>
<keyword evidence="6" id="KW-0539">Nucleus</keyword>
<dbReference type="SUPFAM" id="SSF57667">
    <property type="entry name" value="beta-beta-alpha zinc fingers"/>
    <property type="match status" value="1"/>
</dbReference>
<dbReference type="GO" id="GO:0005777">
    <property type="term" value="C:peroxisome"/>
    <property type="evidence" value="ECO:0007669"/>
    <property type="project" value="TreeGrafter"/>
</dbReference>
<dbReference type="CDD" id="cd00751">
    <property type="entry name" value="thiolase"/>
    <property type="match status" value="1"/>
</dbReference>
<feature type="domain" description="Zn(2)-C6 fungal-type" evidence="11">
    <location>
        <begin position="493"/>
        <end position="522"/>
    </location>
</feature>
<keyword evidence="5" id="KW-0630">Potassium</keyword>
<dbReference type="STRING" id="1531966.A0A0A1T064"/>
<dbReference type="GO" id="GO:0003988">
    <property type="term" value="F:acetyl-CoA C-acyltransferase activity"/>
    <property type="evidence" value="ECO:0007669"/>
    <property type="project" value="UniProtKB-EC"/>
</dbReference>
<feature type="domain" description="C2H2-type" evidence="12">
    <location>
        <begin position="447"/>
        <end position="480"/>
    </location>
</feature>
<dbReference type="NCBIfam" id="TIGR01930">
    <property type="entry name" value="AcCoA-C-Actrans"/>
    <property type="match status" value="1"/>
</dbReference>
<evidence type="ECO:0000259" key="11">
    <source>
        <dbReference type="PROSITE" id="PS50048"/>
    </source>
</evidence>
<evidence type="ECO:0000256" key="9">
    <source>
        <dbReference type="PROSITE-ProRule" id="PRU00042"/>
    </source>
</evidence>
<evidence type="ECO:0000256" key="3">
    <source>
        <dbReference type="ARBA" id="ARBA00010982"/>
    </source>
</evidence>
<dbReference type="InterPro" id="IPR036864">
    <property type="entry name" value="Zn2-C6_fun-type_DNA-bd_sf"/>
</dbReference>
<dbReference type="OrthoDB" id="5404651at2759"/>
<dbReference type="PROSITE" id="PS00098">
    <property type="entry name" value="THIOLASE_1"/>
    <property type="match status" value="1"/>
</dbReference>
<dbReference type="Pfam" id="PF02803">
    <property type="entry name" value="Thiolase_C"/>
    <property type="match status" value="1"/>
</dbReference>
<reference evidence="13 14" key="1">
    <citation type="journal article" date="2015" name="Genome Announc.">
        <title>Draft Genome Sequence and Gene Annotation of the Entomopathogenic Fungus Verticillium hemipterigenum.</title>
        <authorList>
            <person name="Horn F."/>
            <person name="Habel A."/>
            <person name="Scharf D.H."/>
            <person name="Dworschak J."/>
            <person name="Brakhage A.A."/>
            <person name="Guthke R."/>
            <person name="Hertweck C."/>
            <person name="Linde J."/>
        </authorList>
    </citation>
    <scope>NUCLEOTIDE SEQUENCE [LARGE SCALE GENOMIC DNA]</scope>
</reference>
<dbReference type="Proteomes" id="UP000039046">
    <property type="component" value="Unassembled WGS sequence"/>
</dbReference>
<dbReference type="EMBL" id="CDHN01000002">
    <property type="protein sequence ID" value="CEJ86189.1"/>
    <property type="molecule type" value="Genomic_DNA"/>
</dbReference>
<dbReference type="InterPro" id="IPR036236">
    <property type="entry name" value="Znf_C2H2_sf"/>
</dbReference>
<dbReference type="AlphaFoldDB" id="A0A0A1T064"/>
<dbReference type="GO" id="GO:0006635">
    <property type="term" value="P:fatty acid beta-oxidation"/>
    <property type="evidence" value="ECO:0007669"/>
    <property type="project" value="TreeGrafter"/>
</dbReference>
<protein>
    <submittedName>
        <fullName evidence="13">Uncharacterized protein</fullName>
    </submittedName>
</protein>
<dbReference type="InterPro" id="IPR020616">
    <property type="entry name" value="Thiolase_N"/>
</dbReference>
<keyword evidence="9" id="KW-0863">Zinc-finger</keyword>
<comment type="cofactor">
    <cofactor evidence="1">
        <name>K(+)</name>
        <dbReference type="ChEBI" id="CHEBI:29103"/>
    </cofactor>
</comment>
<evidence type="ECO:0000313" key="13">
    <source>
        <dbReference type="EMBL" id="CEJ86189.1"/>
    </source>
</evidence>
<evidence type="ECO:0000256" key="8">
    <source>
        <dbReference type="ARBA" id="ARBA00047605"/>
    </source>
</evidence>
<evidence type="ECO:0000256" key="4">
    <source>
        <dbReference type="ARBA" id="ARBA00022679"/>
    </source>
</evidence>
<dbReference type="PANTHER" id="PTHR43853:SF10">
    <property type="entry name" value="ACETYL-COA C-ACETYLTRANSFERASE"/>
    <property type="match status" value="1"/>
</dbReference>
<gene>
    <name evidence="13" type="ORF">VHEMI04033</name>
</gene>
<evidence type="ECO:0000256" key="7">
    <source>
        <dbReference type="ARBA" id="ARBA00023315"/>
    </source>
</evidence>
<feature type="region of interest" description="Disordered" evidence="10">
    <location>
        <begin position="701"/>
        <end position="744"/>
    </location>
</feature>
<dbReference type="GO" id="GO:0000981">
    <property type="term" value="F:DNA-binding transcription factor activity, RNA polymerase II-specific"/>
    <property type="evidence" value="ECO:0007669"/>
    <property type="project" value="InterPro"/>
</dbReference>
<comment type="similarity">
    <text evidence="3">Belongs to the thiolase-like superfamily. Thiolase family.</text>
</comment>
<dbReference type="PROSITE" id="PS00737">
    <property type="entry name" value="THIOLASE_2"/>
    <property type="match status" value="1"/>
</dbReference>
<dbReference type="CDD" id="cd00067">
    <property type="entry name" value="GAL4"/>
    <property type="match status" value="1"/>
</dbReference>
<accession>A0A0A1T064</accession>
<dbReference type="Pfam" id="PF00108">
    <property type="entry name" value="Thiolase_N"/>
    <property type="match status" value="1"/>
</dbReference>
<evidence type="ECO:0000256" key="6">
    <source>
        <dbReference type="ARBA" id="ARBA00023242"/>
    </source>
</evidence>
<dbReference type="PANTHER" id="PTHR43853">
    <property type="entry name" value="3-KETOACYL-COA THIOLASE, PEROXISOMAL"/>
    <property type="match status" value="1"/>
</dbReference>
<dbReference type="GO" id="GO:0010124">
    <property type="term" value="P:phenylacetate catabolic process"/>
    <property type="evidence" value="ECO:0007669"/>
    <property type="project" value="TreeGrafter"/>
</dbReference>
<comment type="pathway">
    <text evidence="2">Lipid metabolism; fatty acid metabolism.</text>
</comment>
<dbReference type="GO" id="GO:0008270">
    <property type="term" value="F:zinc ion binding"/>
    <property type="evidence" value="ECO:0007669"/>
    <property type="project" value="UniProtKB-KW"/>
</dbReference>
<dbReference type="InterPro" id="IPR001138">
    <property type="entry name" value="Zn2Cys6_DnaBD"/>
</dbReference>
<dbReference type="HOGENOM" id="CLU_337133_0_0_1"/>
<dbReference type="Gene3D" id="4.10.240.10">
    <property type="entry name" value="Zn(2)-C6 fungal-type DNA-binding domain"/>
    <property type="match status" value="1"/>
</dbReference>
<dbReference type="InterPro" id="IPR016039">
    <property type="entry name" value="Thiolase-like"/>
</dbReference>
<evidence type="ECO:0000313" key="14">
    <source>
        <dbReference type="Proteomes" id="UP000039046"/>
    </source>
</evidence>
<keyword evidence="14" id="KW-1185">Reference proteome</keyword>
<dbReference type="PROSITE" id="PS50157">
    <property type="entry name" value="ZINC_FINGER_C2H2_2"/>
    <property type="match status" value="1"/>
</dbReference>
<comment type="catalytic activity">
    <reaction evidence="8">
        <text>an acyl-CoA + acetyl-CoA = a 3-oxoacyl-CoA + CoA</text>
        <dbReference type="Rhea" id="RHEA:21564"/>
        <dbReference type="ChEBI" id="CHEBI:57287"/>
        <dbReference type="ChEBI" id="CHEBI:57288"/>
        <dbReference type="ChEBI" id="CHEBI:58342"/>
        <dbReference type="ChEBI" id="CHEBI:90726"/>
        <dbReference type="EC" id="2.3.1.16"/>
    </reaction>
</comment>
<dbReference type="PROSITE" id="PS50048">
    <property type="entry name" value="ZN2_CY6_FUNGAL_2"/>
    <property type="match status" value="1"/>
</dbReference>
<dbReference type="PROSITE" id="PS00463">
    <property type="entry name" value="ZN2_CY6_FUNGAL_1"/>
    <property type="match status" value="1"/>
</dbReference>
<dbReference type="InterPro" id="IPR013087">
    <property type="entry name" value="Znf_C2H2_type"/>
</dbReference>
<dbReference type="SUPFAM" id="SSF57701">
    <property type="entry name" value="Zn2/Cys6 DNA-binding domain"/>
    <property type="match status" value="1"/>
</dbReference>
<dbReference type="Pfam" id="PF00172">
    <property type="entry name" value="Zn_clus"/>
    <property type="match status" value="1"/>
</dbReference>
<keyword evidence="9" id="KW-0479">Metal-binding</keyword>
<dbReference type="InterPro" id="IPR020613">
    <property type="entry name" value="Thiolase_CS"/>
</dbReference>
<dbReference type="Gene3D" id="3.30.160.60">
    <property type="entry name" value="Classic Zinc Finger"/>
    <property type="match status" value="1"/>
</dbReference>
<evidence type="ECO:0000256" key="5">
    <source>
        <dbReference type="ARBA" id="ARBA00022958"/>
    </source>
</evidence>
<name>A0A0A1T064_9HYPO</name>